<organism evidence="1 2">
    <name type="scientific">Candidatus Magnetoglobus multicellularis str. Araruama</name>
    <dbReference type="NCBI Taxonomy" id="890399"/>
    <lineage>
        <taxon>Bacteria</taxon>
        <taxon>Pseudomonadati</taxon>
        <taxon>Thermodesulfobacteriota</taxon>
        <taxon>Desulfobacteria</taxon>
        <taxon>Desulfobacterales</taxon>
        <taxon>Desulfobacteraceae</taxon>
        <taxon>Candidatus Magnetoglobus</taxon>
    </lineage>
</organism>
<dbReference type="AlphaFoldDB" id="A0A1V1NQT7"/>
<dbReference type="InterPro" id="IPR015943">
    <property type="entry name" value="WD40/YVTN_repeat-like_dom_sf"/>
</dbReference>
<dbReference type="EMBL" id="ATBP01003397">
    <property type="protein sequence ID" value="ETR64952.1"/>
    <property type="molecule type" value="Genomic_DNA"/>
</dbReference>
<evidence type="ECO:0000313" key="1">
    <source>
        <dbReference type="EMBL" id="ETR64952.1"/>
    </source>
</evidence>
<reference evidence="2" key="1">
    <citation type="submission" date="2012-11" db="EMBL/GenBank/DDBJ databases">
        <authorList>
            <person name="Lucero-Rivera Y.E."/>
            <person name="Tovar-Ramirez D."/>
        </authorList>
    </citation>
    <scope>NUCLEOTIDE SEQUENCE [LARGE SCALE GENOMIC DNA]</scope>
    <source>
        <strain evidence="2">Araruama</strain>
    </source>
</reference>
<name>A0A1V1NQT7_9BACT</name>
<dbReference type="Gene3D" id="2.130.10.10">
    <property type="entry name" value="YVTN repeat-like/Quinoprotein amine dehydrogenase"/>
    <property type="match status" value="1"/>
</dbReference>
<accession>A0A1V1NQT7</accession>
<gene>
    <name evidence="1" type="ORF">OMM_06160</name>
</gene>
<evidence type="ECO:0000313" key="2">
    <source>
        <dbReference type="Proteomes" id="UP000189670"/>
    </source>
</evidence>
<comment type="caution">
    <text evidence="1">The sequence shown here is derived from an EMBL/GenBank/DDBJ whole genome shotgun (WGS) entry which is preliminary data.</text>
</comment>
<proteinExistence type="predicted"/>
<sequence>MCVNKNILWLGTEKGLWGINFLDKKIFKHFTDKDGLNTNRIMSVVAQNNKILVSSYSMLGAVDLPHRMLRRGDLVGEGLNQIDLATNKIKNIKLPQEDCGLVSMYKSSNNYIRMVLYKRFPPYKIYDYADSNKFTFVPSCYHHLDRIFKEHEIHDGSEEAAVILDFMSQVYFKRLQGAPQYITTEIIDIFEKIKSIKNKRFVISSR</sequence>
<dbReference type="Proteomes" id="UP000189670">
    <property type="component" value="Unassembled WGS sequence"/>
</dbReference>
<protein>
    <submittedName>
        <fullName evidence="1">Uncharacterized protein</fullName>
    </submittedName>
</protein>